<evidence type="ECO:0000313" key="2">
    <source>
        <dbReference type="EMBL" id="CAF0978565.1"/>
    </source>
</evidence>
<organism evidence="2 3">
    <name type="scientific">Brachionus calyciflorus</name>
    <dbReference type="NCBI Taxonomy" id="104777"/>
    <lineage>
        <taxon>Eukaryota</taxon>
        <taxon>Metazoa</taxon>
        <taxon>Spiralia</taxon>
        <taxon>Gnathifera</taxon>
        <taxon>Rotifera</taxon>
        <taxon>Eurotatoria</taxon>
        <taxon>Monogononta</taxon>
        <taxon>Pseudotrocha</taxon>
        <taxon>Ploima</taxon>
        <taxon>Brachionidae</taxon>
        <taxon>Brachionus</taxon>
    </lineage>
</organism>
<comment type="caution">
    <text evidence="2">The sequence shown here is derived from an EMBL/GenBank/DDBJ whole genome shotgun (WGS) entry which is preliminary data.</text>
</comment>
<evidence type="ECO:0000256" key="1">
    <source>
        <dbReference type="SAM" id="MobiDB-lite"/>
    </source>
</evidence>
<feature type="region of interest" description="Disordered" evidence="1">
    <location>
        <begin position="37"/>
        <end position="56"/>
    </location>
</feature>
<dbReference type="Proteomes" id="UP000663879">
    <property type="component" value="Unassembled WGS sequence"/>
</dbReference>
<proteinExistence type="predicted"/>
<keyword evidence="3" id="KW-1185">Reference proteome</keyword>
<name>A0A814F6A6_9BILA</name>
<sequence length="98" mass="11256">YKYVCNGCQKKLSKLSPNKGEFYNQLRLEELIQTYDPDTQQDLNSDFEPTDENDPKVTPGAVCLDYASIDEKRCRILTGESLNDFMELYHNITGPNIT</sequence>
<accession>A0A814F6A6</accession>
<gene>
    <name evidence="2" type="ORF">OXX778_LOCUS15298</name>
</gene>
<protein>
    <submittedName>
        <fullName evidence="2">Uncharacterized protein</fullName>
    </submittedName>
</protein>
<feature type="non-terminal residue" evidence="2">
    <location>
        <position position="1"/>
    </location>
</feature>
<dbReference type="EMBL" id="CAJNOC010003345">
    <property type="protein sequence ID" value="CAF0978565.1"/>
    <property type="molecule type" value="Genomic_DNA"/>
</dbReference>
<dbReference type="OrthoDB" id="10191050at2759"/>
<reference evidence="2" key="1">
    <citation type="submission" date="2021-02" db="EMBL/GenBank/DDBJ databases">
        <authorList>
            <person name="Nowell W R."/>
        </authorList>
    </citation>
    <scope>NUCLEOTIDE SEQUENCE</scope>
    <source>
        <strain evidence="2">Ploen Becks lab</strain>
    </source>
</reference>
<evidence type="ECO:0000313" key="3">
    <source>
        <dbReference type="Proteomes" id="UP000663879"/>
    </source>
</evidence>
<dbReference type="AlphaFoldDB" id="A0A814F6A6"/>